<reference evidence="9" key="1">
    <citation type="submission" date="2024-02" db="EMBL/GenBank/DDBJ databases">
        <title>Sediminibacterium planktonica sp. nov. and Sediminibacterium longus sp. nov., isolated from surface lake and river water.</title>
        <authorList>
            <person name="Watanabe K."/>
            <person name="Takemine S."/>
            <person name="Ishii Y."/>
            <person name="Ogata Y."/>
            <person name="Shindo C."/>
            <person name="Suda W."/>
        </authorList>
    </citation>
    <scope>NUCLEOTIDE SEQUENCE</scope>
    <source>
        <strain evidence="9">KACHI17</strain>
    </source>
</reference>
<evidence type="ECO:0000256" key="3">
    <source>
        <dbReference type="ARBA" id="ARBA00022448"/>
    </source>
</evidence>
<comment type="subcellular location">
    <subcellularLocation>
        <location evidence="1">Cell outer membrane</location>
    </subcellularLocation>
</comment>
<proteinExistence type="inferred from homology"/>
<evidence type="ECO:0000256" key="6">
    <source>
        <dbReference type="ARBA" id="ARBA00023136"/>
    </source>
</evidence>
<keyword evidence="4" id="KW-1134">Transmembrane beta strand</keyword>
<protein>
    <submittedName>
        <fullName evidence="9">TolC family protein</fullName>
    </submittedName>
</protein>
<dbReference type="GO" id="GO:0015288">
    <property type="term" value="F:porin activity"/>
    <property type="evidence" value="ECO:0007669"/>
    <property type="project" value="TreeGrafter"/>
</dbReference>
<keyword evidence="7" id="KW-0998">Cell outer membrane</keyword>
<sequence length="461" mass="53141">MFMKGIVFILGLVFTLQSTAQVLNADAFIKLVRNNHPIAKQALIGIRKAEADLLSAKGGFDPLIGMDASRKTFDGKNYYFYTNPEVKIPTWIGADIKAGIENNGGQFLARETTAGQTSYLGIEMPIAKGLLLDKRRATLQQARIYRDMSEQEQLNALNNLLFDAYQIYWQWAGSYQLYNIYSKFVSIAQDRFRLVKIAFENGDRATIDTIEALTQLQQFQLVQNEALLRLTNTTLELSNYLWDEQDSVYLLPPRVVPDTLQFMQYAQLPAENEILQQALTINPSIRSYDFKLNALEVDRRLKQQNLLPTINLKANLLNSGYNVFKGWNSALFQNNYLWGIDVKFPIFLREGRGDYKKSVLKIKETNYELSLKRREVENKVRSYLNETTQLEQQLVIAQSAYKNFQSLLNAEYLRFRNGESSLFLVNTRENKVIETAEKMISLRIKYLKSRYAIDWASGLLR</sequence>
<dbReference type="InterPro" id="IPR051906">
    <property type="entry name" value="TolC-like"/>
</dbReference>
<evidence type="ECO:0000256" key="4">
    <source>
        <dbReference type="ARBA" id="ARBA00022452"/>
    </source>
</evidence>
<evidence type="ECO:0000256" key="1">
    <source>
        <dbReference type="ARBA" id="ARBA00004442"/>
    </source>
</evidence>
<evidence type="ECO:0000256" key="2">
    <source>
        <dbReference type="ARBA" id="ARBA00007613"/>
    </source>
</evidence>
<organism evidence="9">
    <name type="scientific">Sediminibacterium sp. KACHI17</name>
    <dbReference type="NCBI Taxonomy" id="1751071"/>
    <lineage>
        <taxon>Bacteria</taxon>
        <taxon>Pseudomonadati</taxon>
        <taxon>Bacteroidota</taxon>
        <taxon>Chitinophagia</taxon>
        <taxon>Chitinophagales</taxon>
        <taxon>Chitinophagaceae</taxon>
        <taxon>Sediminibacterium</taxon>
    </lineage>
</organism>
<dbReference type="SUPFAM" id="SSF56954">
    <property type="entry name" value="Outer membrane efflux proteins (OEP)"/>
    <property type="match status" value="1"/>
</dbReference>
<evidence type="ECO:0000256" key="8">
    <source>
        <dbReference type="SAM" id="SignalP"/>
    </source>
</evidence>
<dbReference type="AlphaFoldDB" id="A0AAT9GJU8"/>
<dbReference type="PANTHER" id="PTHR30026">
    <property type="entry name" value="OUTER MEMBRANE PROTEIN TOLC"/>
    <property type="match status" value="1"/>
</dbReference>
<keyword evidence="3" id="KW-0813">Transport</keyword>
<dbReference type="GO" id="GO:0015562">
    <property type="term" value="F:efflux transmembrane transporter activity"/>
    <property type="evidence" value="ECO:0007669"/>
    <property type="project" value="InterPro"/>
</dbReference>
<evidence type="ECO:0000256" key="7">
    <source>
        <dbReference type="ARBA" id="ARBA00023237"/>
    </source>
</evidence>
<dbReference type="GO" id="GO:0009279">
    <property type="term" value="C:cell outer membrane"/>
    <property type="evidence" value="ECO:0007669"/>
    <property type="project" value="UniProtKB-SubCell"/>
</dbReference>
<accession>A0AAT9GJU8</accession>
<evidence type="ECO:0000313" key="9">
    <source>
        <dbReference type="EMBL" id="BFG70947.1"/>
    </source>
</evidence>
<name>A0AAT9GJU8_9BACT</name>
<feature type="chain" id="PRO_5043938894" evidence="8">
    <location>
        <begin position="21"/>
        <end position="461"/>
    </location>
</feature>
<evidence type="ECO:0000256" key="5">
    <source>
        <dbReference type="ARBA" id="ARBA00022692"/>
    </source>
</evidence>
<dbReference type="EMBL" id="AP029612">
    <property type="protein sequence ID" value="BFG70947.1"/>
    <property type="molecule type" value="Genomic_DNA"/>
</dbReference>
<dbReference type="GO" id="GO:1990281">
    <property type="term" value="C:efflux pump complex"/>
    <property type="evidence" value="ECO:0007669"/>
    <property type="project" value="TreeGrafter"/>
</dbReference>
<comment type="similarity">
    <text evidence="2">Belongs to the outer membrane factor (OMF) (TC 1.B.17) family.</text>
</comment>
<keyword evidence="8" id="KW-0732">Signal</keyword>
<dbReference type="PANTHER" id="PTHR30026:SF21">
    <property type="entry name" value="SLR1270 PROTEIN"/>
    <property type="match status" value="1"/>
</dbReference>
<dbReference type="Pfam" id="PF02321">
    <property type="entry name" value="OEP"/>
    <property type="match status" value="1"/>
</dbReference>
<dbReference type="InterPro" id="IPR003423">
    <property type="entry name" value="OMP_efflux"/>
</dbReference>
<feature type="signal peptide" evidence="8">
    <location>
        <begin position="1"/>
        <end position="20"/>
    </location>
</feature>
<keyword evidence="5" id="KW-0812">Transmembrane</keyword>
<gene>
    <name evidence="9" type="ORF">KACHI17_18280</name>
</gene>
<dbReference type="Gene3D" id="1.20.1600.10">
    <property type="entry name" value="Outer membrane efflux proteins (OEP)"/>
    <property type="match status" value="1"/>
</dbReference>
<keyword evidence="6" id="KW-0472">Membrane</keyword>